<name>A0ACB9VYW4_CHAAC</name>
<sequence>MASQAALLKQKEQPGPLPAPCHHCLHQHWQHWSEIVNTINACIGQHFSTFSTDPVLLASEIFDPVNMPAEDNISAIQQYGDSELRKLCEHFKPLLTSNGCNVAEVERECLKAKYDIVRHHKREAFLVLWQRMLTEKNPNLLHVVRIVLVFPVSTSQVERQFSTMKRMQGDWRLRLNTSTIEDLLLIKSEGCDPVAYESEEAVARWWAAGLLRKRPNIQPYGPRLNFNPDPQAASPTPPTSLCSSSSDDDESD</sequence>
<evidence type="ECO:0000313" key="2">
    <source>
        <dbReference type="Proteomes" id="UP001057452"/>
    </source>
</evidence>
<proteinExistence type="predicted"/>
<organism evidence="1 2">
    <name type="scientific">Chaenocephalus aceratus</name>
    <name type="common">Blackfin icefish</name>
    <name type="synonym">Chaenichthys aceratus</name>
    <dbReference type="NCBI Taxonomy" id="36190"/>
    <lineage>
        <taxon>Eukaryota</taxon>
        <taxon>Metazoa</taxon>
        <taxon>Chordata</taxon>
        <taxon>Craniata</taxon>
        <taxon>Vertebrata</taxon>
        <taxon>Euteleostomi</taxon>
        <taxon>Actinopterygii</taxon>
        <taxon>Neopterygii</taxon>
        <taxon>Teleostei</taxon>
        <taxon>Neoteleostei</taxon>
        <taxon>Acanthomorphata</taxon>
        <taxon>Eupercaria</taxon>
        <taxon>Perciformes</taxon>
        <taxon>Notothenioidei</taxon>
        <taxon>Channichthyidae</taxon>
        <taxon>Chaenocephalus</taxon>
    </lineage>
</organism>
<accession>A0ACB9VYW4</accession>
<comment type="caution">
    <text evidence="1">The sequence shown here is derived from an EMBL/GenBank/DDBJ whole genome shotgun (WGS) entry which is preliminary data.</text>
</comment>
<protein>
    <submittedName>
        <fullName evidence="1">Uncharacterized protein</fullName>
    </submittedName>
</protein>
<dbReference type="Proteomes" id="UP001057452">
    <property type="component" value="Chromosome 21"/>
</dbReference>
<keyword evidence="2" id="KW-1185">Reference proteome</keyword>
<gene>
    <name evidence="1" type="ORF">KUCAC02_010117</name>
</gene>
<dbReference type="EMBL" id="CM043805">
    <property type="protein sequence ID" value="KAI4805507.1"/>
    <property type="molecule type" value="Genomic_DNA"/>
</dbReference>
<reference evidence="1" key="1">
    <citation type="submission" date="2022-05" db="EMBL/GenBank/DDBJ databases">
        <title>Chromosome-level genome of Chaenocephalus aceratus.</title>
        <authorList>
            <person name="Park H."/>
        </authorList>
    </citation>
    <scope>NUCLEOTIDE SEQUENCE</scope>
    <source>
        <strain evidence="1">KU_202001</strain>
    </source>
</reference>
<evidence type="ECO:0000313" key="1">
    <source>
        <dbReference type="EMBL" id="KAI4805507.1"/>
    </source>
</evidence>